<dbReference type="eggNOG" id="COG5395">
    <property type="taxonomic scope" value="Bacteria"/>
</dbReference>
<keyword evidence="3" id="KW-1185">Reference proteome</keyword>
<sequence length="198" mass="22002">MVLGVAGYAVFVYSFLPLGSLVHPEMKVSFMANKIGIYSHIFASSVALVIGPLQFSTKLRQKHTNVHRWLGRVYLGVGILIGGVSGLYMSQFAFGGLVGKLGFASLALLWLYTGLSAYLAVRRGDISEHRKWMIRNFSLTLAAVTLRIYLSASMVAGFEFTKAYMVIAWLCWVPNIVFAEWRLRFNIAKNKALQRASG</sequence>
<dbReference type="KEGG" id="kko:Kkor_1435"/>
<keyword evidence="1" id="KW-0472">Membrane</keyword>
<keyword evidence="1" id="KW-0812">Transmembrane</keyword>
<proteinExistence type="predicted"/>
<evidence type="ECO:0000256" key="1">
    <source>
        <dbReference type="SAM" id="Phobius"/>
    </source>
</evidence>
<evidence type="ECO:0000313" key="2">
    <source>
        <dbReference type="EMBL" id="ACV26847.1"/>
    </source>
</evidence>
<feature type="transmembrane region" description="Helical" evidence="1">
    <location>
        <begin position="5"/>
        <end position="23"/>
    </location>
</feature>
<dbReference type="EMBL" id="CP001707">
    <property type="protein sequence ID" value="ACV26847.1"/>
    <property type="molecule type" value="Genomic_DNA"/>
</dbReference>
<protein>
    <recommendedName>
        <fullName evidence="4">DUF2306 domain-containing protein</fullName>
    </recommendedName>
</protein>
<dbReference type="Pfam" id="PF10067">
    <property type="entry name" value="DUF2306"/>
    <property type="match status" value="1"/>
</dbReference>
<dbReference type="InterPro" id="IPR018750">
    <property type="entry name" value="DUF2306_membrane"/>
</dbReference>
<feature type="transmembrane region" description="Helical" evidence="1">
    <location>
        <begin position="35"/>
        <end position="57"/>
    </location>
</feature>
<reference evidence="2 3" key="1">
    <citation type="journal article" date="2009" name="Stand. Genomic Sci.">
        <title>Complete genome sequence of Kangiella koreensis type strain (SW-125).</title>
        <authorList>
            <person name="Han C."/>
            <person name="Sikorski J."/>
            <person name="Lapidus A."/>
            <person name="Nolan M."/>
            <person name="Glavina Del Rio T."/>
            <person name="Tice H."/>
            <person name="Cheng J.F."/>
            <person name="Lucas S."/>
            <person name="Chen F."/>
            <person name="Copeland A."/>
            <person name="Ivanova N."/>
            <person name="Mavromatis K."/>
            <person name="Ovchinnikova G."/>
            <person name="Pati A."/>
            <person name="Bruce D."/>
            <person name="Goodwin L."/>
            <person name="Pitluck S."/>
            <person name="Chen A."/>
            <person name="Palaniappan K."/>
            <person name="Land M."/>
            <person name="Hauser L."/>
            <person name="Chang Y.J."/>
            <person name="Jeffries C.D."/>
            <person name="Chain P."/>
            <person name="Saunders E."/>
            <person name="Brettin T."/>
            <person name="Goker M."/>
            <person name="Tindall B.J."/>
            <person name="Bristow J."/>
            <person name="Eisen J.A."/>
            <person name="Markowitz V."/>
            <person name="Hugenholtz P."/>
            <person name="Kyrpides N.C."/>
            <person name="Klenk H.P."/>
            <person name="Detter J.C."/>
        </authorList>
    </citation>
    <scope>NUCLEOTIDE SEQUENCE [LARGE SCALE GENOMIC DNA]</scope>
    <source>
        <strain evidence="3">DSM 16069 / KCTC 12182 / SW-125</strain>
    </source>
</reference>
<dbReference type="InParanoid" id="C7RC55"/>
<keyword evidence="1" id="KW-1133">Transmembrane helix</keyword>
<gene>
    <name evidence="2" type="ordered locus">Kkor_1435</name>
</gene>
<evidence type="ECO:0000313" key="3">
    <source>
        <dbReference type="Proteomes" id="UP000001231"/>
    </source>
</evidence>
<organism evidence="2 3">
    <name type="scientific">Kangiella koreensis (strain DSM 16069 / JCM 12317 / KCTC 12182 / SW-125)</name>
    <dbReference type="NCBI Taxonomy" id="523791"/>
    <lineage>
        <taxon>Bacteria</taxon>
        <taxon>Pseudomonadati</taxon>
        <taxon>Pseudomonadota</taxon>
        <taxon>Gammaproteobacteria</taxon>
        <taxon>Kangiellales</taxon>
        <taxon>Kangiellaceae</taxon>
        <taxon>Kangiella</taxon>
    </lineage>
</organism>
<dbReference type="STRING" id="523791.Kkor_1435"/>
<accession>C7RC55</accession>
<feature type="transmembrane region" description="Helical" evidence="1">
    <location>
        <begin position="133"/>
        <end position="150"/>
    </location>
</feature>
<dbReference type="HOGENOM" id="CLU_078522_1_1_6"/>
<dbReference type="AlphaFoldDB" id="C7RC55"/>
<feature type="transmembrane region" description="Helical" evidence="1">
    <location>
        <begin position="162"/>
        <end position="181"/>
    </location>
</feature>
<name>C7RC55_KANKD</name>
<dbReference type="Proteomes" id="UP000001231">
    <property type="component" value="Chromosome"/>
</dbReference>
<feature type="transmembrane region" description="Helical" evidence="1">
    <location>
        <begin position="69"/>
        <end position="89"/>
    </location>
</feature>
<evidence type="ECO:0008006" key="4">
    <source>
        <dbReference type="Google" id="ProtNLM"/>
    </source>
</evidence>
<feature type="transmembrane region" description="Helical" evidence="1">
    <location>
        <begin position="101"/>
        <end position="121"/>
    </location>
</feature>